<name>A0A931IY33_9BURK</name>
<dbReference type="SUPFAM" id="SSF81593">
    <property type="entry name" value="Nucleotidyltransferase substrate binding subunit/domain"/>
    <property type="match status" value="1"/>
</dbReference>
<dbReference type="NCBIfam" id="TIGR01987">
    <property type="entry name" value="HI0074"/>
    <property type="match status" value="1"/>
</dbReference>
<dbReference type="Proteomes" id="UP000620139">
    <property type="component" value="Unassembled WGS sequence"/>
</dbReference>
<protein>
    <submittedName>
        <fullName evidence="1">Nucleotidyltransferase substrate binding protein</fullName>
    </submittedName>
</protein>
<proteinExistence type="predicted"/>
<dbReference type="Gene3D" id="1.20.120.330">
    <property type="entry name" value="Nucleotidyltransferases domain 2"/>
    <property type="match status" value="1"/>
</dbReference>
<dbReference type="InterPro" id="IPR010235">
    <property type="entry name" value="HepT"/>
</dbReference>
<dbReference type="Pfam" id="PF08780">
    <property type="entry name" value="NTase_sub_bind"/>
    <property type="match status" value="1"/>
</dbReference>
<accession>A0A931IY33</accession>
<sequence length="136" mass="15626">MSLDLSPFARAVQRLREGWARYQLDTTDTQIRDGLVQRFEFTFELAHKMLKRHLEASAADPAEFDAADFQYLIRSANEQGLLRSAWPQWRLYREMLSRTSHAYDESVALQVVAGIPDFLAEAEHLLAALQVRHPAP</sequence>
<organism evidence="1 2">
    <name type="scientific">Inhella gelatinilytica</name>
    <dbReference type="NCBI Taxonomy" id="2795030"/>
    <lineage>
        <taxon>Bacteria</taxon>
        <taxon>Pseudomonadati</taxon>
        <taxon>Pseudomonadota</taxon>
        <taxon>Betaproteobacteria</taxon>
        <taxon>Burkholderiales</taxon>
        <taxon>Sphaerotilaceae</taxon>
        <taxon>Inhella</taxon>
    </lineage>
</organism>
<evidence type="ECO:0000313" key="2">
    <source>
        <dbReference type="Proteomes" id="UP000620139"/>
    </source>
</evidence>
<reference evidence="1" key="1">
    <citation type="submission" date="2020-12" db="EMBL/GenBank/DDBJ databases">
        <title>The genome sequence of Inhella sp. 4Y17.</title>
        <authorList>
            <person name="Liu Y."/>
        </authorList>
    </citation>
    <scope>NUCLEOTIDE SEQUENCE</scope>
    <source>
        <strain evidence="1">4Y10</strain>
    </source>
</reference>
<evidence type="ECO:0000313" key="1">
    <source>
        <dbReference type="EMBL" id="MBH9554289.1"/>
    </source>
</evidence>
<gene>
    <name evidence="1" type="ORF">I7X43_15715</name>
</gene>
<keyword evidence="2" id="KW-1185">Reference proteome</keyword>
<comment type="caution">
    <text evidence="1">The sequence shown here is derived from an EMBL/GenBank/DDBJ whole genome shotgun (WGS) entry which is preliminary data.</text>
</comment>
<dbReference type="RefSeq" id="WP_198101903.1">
    <property type="nucleotide sequence ID" value="NZ_JAEDAL010000011.1"/>
</dbReference>
<dbReference type="AlphaFoldDB" id="A0A931IY33"/>
<dbReference type="EMBL" id="JAEDAL010000011">
    <property type="protein sequence ID" value="MBH9554289.1"/>
    <property type="molecule type" value="Genomic_DNA"/>
</dbReference>